<feature type="transmembrane region" description="Helical" evidence="1">
    <location>
        <begin position="17"/>
        <end position="37"/>
    </location>
</feature>
<proteinExistence type="predicted"/>
<sequence>MKDDGVKMDKMYRQDTGLVVIFIIFAWLVLGFVLVSVSSIAPNDLIRNVTLMAGLMAGIFVTSSLIAVLVHLKKNRVGIYSEELCQGIRQVEMPIEGKEITT</sequence>
<accession>A0A4Z0QW25</accession>
<protein>
    <submittedName>
        <fullName evidence="2">Uncharacterized protein</fullName>
    </submittedName>
</protein>
<dbReference type="Proteomes" id="UP000298460">
    <property type="component" value="Unassembled WGS sequence"/>
</dbReference>
<dbReference type="OrthoDB" id="1799423at2"/>
<keyword evidence="3" id="KW-1185">Reference proteome</keyword>
<gene>
    <name evidence="2" type="ORF">E4K67_27360</name>
</gene>
<reference evidence="2 3" key="1">
    <citation type="submission" date="2019-03" db="EMBL/GenBank/DDBJ databases">
        <title>Draft Genome Sequence of Desulfosporosinus fructosivorans Strain 63.6F, Isolated from Marine Sediment in the Baltic Sea.</title>
        <authorList>
            <person name="Hausmann B."/>
            <person name="Vandieken V."/>
            <person name="Pjevac P."/>
            <person name="Schreck K."/>
            <person name="Herbold C.W."/>
            <person name="Loy A."/>
        </authorList>
    </citation>
    <scope>NUCLEOTIDE SEQUENCE [LARGE SCALE GENOMIC DNA]</scope>
    <source>
        <strain evidence="2 3">63.6F</strain>
    </source>
</reference>
<feature type="transmembrane region" description="Helical" evidence="1">
    <location>
        <begin position="49"/>
        <end position="72"/>
    </location>
</feature>
<dbReference type="RefSeq" id="WP_135552598.1">
    <property type="nucleotide sequence ID" value="NZ_SPQQ01000021.1"/>
</dbReference>
<comment type="caution">
    <text evidence="2">The sequence shown here is derived from an EMBL/GenBank/DDBJ whole genome shotgun (WGS) entry which is preliminary data.</text>
</comment>
<organism evidence="2 3">
    <name type="scientific">Desulfosporosinus fructosivorans</name>
    <dbReference type="NCBI Taxonomy" id="2018669"/>
    <lineage>
        <taxon>Bacteria</taxon>
        <taxon>Bacillati</taxon>
        <taxon>Bacillota</taxon>
        <taxon>Clostridia</taxon>
        <taxon>Eubacteriales</taxon>
        <taxon>Desulfitobacteriaceae</taxon>
        <taxon>Desulfosporosinus</taxon>
    </lineage>
</organism>
<keyword evidence="1" id="KW-1133">Transmembrane helix</keyword>
<evidence type="ECO:0000256" key="1">
    <source>
        <dbReference type="SAM" id="Phobius"/>
    </source>
</evidence>
<name>A0A4Z0QW25_9FIRM</name>
<evidence type="ECO:0000313" key="2">
    <source>
        <dbReference type="EMBL" id="TGE35031.1"/>
    </source>
</evidence>
<evidence type="ECO:0000313" key="3">
    <source>
        <dbReference type="Proteomes" id="UP000298460"/>
    </source>
</evidence>
<keyword evidence="1" id="KW-0472">Membrane</keyword>
<dbReference type="EMBL" id="SPQQ01000021">
    <property type="protein sequence ID" value="TGE35031.1"/>
    <property type="molecule type" value="Genomic_DNA"/>
</dbReference>
<keyword evidence="1" id="KW-0812">Transmembrane</keyword>
<dbReference type="AlphaFoldDB" id="A0A4Z0QW25"/>